<evidence type="ECO:0000313" key="5">
    <source>
        <dbReference type="EMBL" id="KRV48733.1"/>
    </source>
</evidence>
<proteinExistence type="inferred from homology"/>
<dbReference type="InterPro" id="IPR027381">
    <property type="entry name" value="LytR/CpsA/Psr_C"/>
</dbReference>
<dbReference type="RefSeq" id="WP_018386380.1">
    <property type="nucleotide sequence ID" value="NZ_LLZU01000018.1"/>
</dbReference>
<dbReference type="PANTHER" id="PTHR33392:SF6">
    <property type="entry name" value="POLYISOPRENYL-TEICHOIC ACID--PEPTIDOGLYCAN TEICHOIC ACID TRANSFERASE TAGU"/>
    <property type="match status" value="1"/>
</dbReference>
<organism evidence="5 6">
    <name type="scientific">Wenjunlia vitaminophila</name>
    <name type="common">Streptomyces vitaminophilus</name>
    <dbReference type="NCBI Taxonomy" id="76728"/>
    <lineage>
        <taxon>Bacteria</taxon>
        <taxon>Bacillati</taxon>
        <taxon>Actinomycetota</taxon>
        <taxon>Actinomycetes</taxon>
        <taxon>Kitasatosporales</taxon>
        <taxon>Streptomycetaceae</taxon>
        <taxon>Wenjunlia</taxon>
    </lineage>
</organism>
<dbReference type="OrthoDB" id="9782542at2"/>
<reference evidence="5 6" key="1">
    <citation type="submission" date="2015-10" db="EMBL/GenBank/DDBJ databases">
        <title>Draft genome sequence of pyrrolomycin-producing Streptomyces vitaminophilus.</title>
        <authorList>
            <person name="Graham D.E."/>
            <person name="Mahan K.M."/>
            <person name="Klingeman D.M."/>
            <person name="Hettich R.L."/>
            <person name="Parry R.J."/>
        </authorList>
    </citation>
    <scope>NUCLEOTIDE SEQUENCE [LARGE SCALE GENOMIC DNA]</scope>
    <source>
        <strain evidence="5 6">ATCC 31673</strain>
    </source>
</reference>
<sequence length="478" mass="51865">MPRSRRVSGAPSSEAGRTGRPRWGLRLFGVLSAAVLVVSGFGWAAVNHLDEGIERVDAFDGVQRRPQEREGVTFLLAGVDRRDEISRDERRKLHVGGEACNCTDALMLVHISADRSRVSVVSLPRDSYVSFPPHDEPDGTRNARHRGKINAAYSHGGPALTVATVERATGIHINHYLELDFLSFTRTVDALGGVEVCTMTPLKDEYAGLDLPAGTSTVDGSGALRYVRARHVGSLSDFGRMERQQHFFAQVMRKLSSSGVLANPARLTAAVDGILGSVRADRSLTSGDLVELGAAMRHFSLSGSEFVSVPVADEDYRGDPHWGSAVLWDQQRSRELFAKIREDRPLTSGRPGKKTRLVPIDPRSIRVQVINGSGRTGLGARTDGALRRSGFATTGLPRNGERDAQRTLITFDPRWDRSARSLAAALPGAQLRAVRGHGPVLDVTIGHEFQGVRRVKASTTGLAENPRGVRTGDQVLCP</sequence>
<feature type="domain" description="LytR/CpsA/Psr regulator C-terminal" evidence="4">
    <location>
        <begin position="364"/>
        <end position="449"/>
    </location>
</feature>
<dbReference type="Gene3D" id="3.30.70.2390">
    <property type="match status" value="1"/>
</dbReference>
<dbReference type="STRING" id="76728.AQ490_22920"/>
<name>A0A0T6LRL9_WENVI</name>
<dbReference type="InterPro" id="IPR050922">
    <property type="entry name" value="LytR/CpsA/Psr_CW_biosynth"/>
</dbReference>
<evidence type="ECO:0000259" key="3">
    <source>
        <dbReference type="Pfam" id="PF03816"/>
    </source>
</evidence>
<dbReference type="Pfam" id="PF13399">
    <property type="entry name" value="LytR_C"/>
    <property type="match status" value="1"/>
</dbReference>
<evidence type="ECO:0000313" key="6">
    <source>
        <dbReference type="Proteomes" id="UP000050867"/>
    </source>
</evidence>
<dbReference type="PANTHER" id="PTHR33392">
    <property type="entry name" value="POLYISOPRENYL-TEICHOIC ACID--PEPTIDOGLYCAN TEICHOIC ACID TRANSFERASE TAGU"/>
    <property type="match status" value="1"/>
</dbReference>
<dbReference type="Pfam" id="PF03816">
    <property type="entry name" value="LytR_cpsA_psr"/>
    <property type="match status" value="1"/>
</dbReference>
<feature type="transmembrane region" description="Helical" evidence="2">
    <location>
        <begin position="27"/>
        <end position="46"/>
    </location>
</feature>
<dbReference type="eggNOG" id="COG1316">
    <property type="taxonomic scope" value="Bacteria"/>
</dbReference>
<feature type="domain" description="Cell envelope-related transcriptional attenuator" evidence="3">
    <location>
        <begin position="103"/>
        <end position="256"/>
    </location>
</feature>
<gene>
    <name evidence="5" type="ORF">AQ490_22920</name>
</gene>
<dbReference type="EMBL" id="LLZU01000018">
    <property type="protein sequence ID" value="KRV48733.1"/>
    <property type="molecule type" value="Genomic_DNA"/>
</dbReference>
<evidence type="ECO:0000259" key="4">
    <source>
        <dbReference type="Pfam" id="PF13399"/>
    </source>
</evidence>
<protein>
    <submittedName>
        <fullName evidence="5">LytR family transcriptional regulator</fullName>
    </submittedName>
</protein>
<evidence type="ECO:0000256" key="2">
    <source>
        <dbReference type="SAM" id="Phobius"/>
    </source>
</evidence>
<dbReference type="NCBIfam" id="TIGR00350">
    <property type="entry name" value="lytR_cpsA_psr"/>
    <property type="match status" value="1"/>
</dbReference>
<dbReference type="InterPro" id="IPR004474">
    <property type="entry name" value="LytR_CpsA_psr"/>
</dbReference>
<comment type="caution">
    <text evidence="5">The sequence shown here is derived from an EMBL/GenBank/DDBJ whole genome shotgun (WGS) entry which is preliminary data.</text>
</comment>
<dbReference type="Proteomes" id="UP000050867">
    <property type="component" value="Unassembled WGS sequence"/>
</dbReference>
<dbReference type="AlphaFoldDB" id="A0A0T6LRL9"/>
<accession>A0A0T6LRL9</accession>
<keyword evidence="2" id="KW-0472">Membrane</keyword>
<dbReference type="Gene3D" id="3.40.630.190">
    <property type="entry name" value="LCP protein"/>
    <property type="match status" value="1"/>
</dbReference>
<keyword evidence="6" id="KW-1185">Reference proteome</keyword>
<comment type="similarity">
    <text evidence="1">Belongs to the LytR/CpsA/Psr (LCP) family.</text>
</comment>
<keyword evidence="2" id="KW-1133">Transmembrane helix</keyword>
<evidence type="ECO:0000256" key="1">
    <source>
        <dbReference type="ARBA" id="ARBA00006068"/>
    </source>
</evidence>
<keyword evidence="2" id="KW-0812">Transmembrane</keyword>